<dbReference type="Pfam" id="PF00975">
    <property type="entry name" value="Thioesterase"/>
    <property type="match status" value="1"/>
</dbReference>
<keyword evidence="13" id="KW-1185">Reference proteome</keyword>
<sequence>MQEASRSARLAPTTEHCLRMQKAITCLYKRPNASTRLIFFPWAGGGSIFFANWGRWFDESIEVYSVMLAGRESRSRESFAQNIDQIVDEVCEFLLPLLHEKSLAFFGHSFGSLTSFATAVRLKEKYGVEPIHLFVSGISAPHSELRLHTDKKSEKTDEDLLCWLSTAGGTPTAILQNKEALKMFIPAMKADLRIVESFMYEKPDGQVLSCGLTCFDGNEDTPHDLEAWKDLTSGDFSIHKFPGAHFYLKDPENQKQLVAYVTKYLESYQISYF</sequence>
<keyword evidence="7" id="KW-0275">Fatty acid biosynthesis</keyword>
<dbReference type="EC" id="3.1.2.14" evidence="2"/>
<accession>A0A8C5QWQ4</accession>
<keyword evidence="3" id="KW-0444">Lipid biosynthesis</keyword>
<dbReference type="Proteomes" id="UP000694569">
    <property type="component" value="Unplaced"/>
</dbReference>
<keyword evidence="4" id="KW-0378">Hydrolase</keyword>
<evidence type="ECO:0000256" key="6">
    <source>
        <dbReference type="ARBA" id="ARBA00023098"/>
    </source>
</evidence>
<evidence type="ECO:0000313" key="13">
    <source>
        <dbReference type="Proteomes" id="UP000694569"/>
    </source>
</evidence>
<dbReference type="PANTHER" id="PTHR11487:SF0">
    <property type="entry name" value="S-ACYL FATTY ACID SYNTHASE THIOESTERASE, MEDIUM CHAIN"/>
    <property type="match status" value="1"/>
</dbReference>
<evidence type="ECO:0000256" key="2">
    <source>
        <dbReference type="ARBA" id="ARBA00012480"/>
    </source>
</evidence>
<evidence type="ECO:0000256" key="7">
    <source>
        <dbReference type="ARBA" id="ARBA00023160"/>
    </source>
</evidence>
<dbReference type="GO" id="GO:0016297">
    <property type="term" value="F:fatty acyl-[ACP] hydrolase activity"/>
    <property type="evidence" value="ECO:0007669"/>
    <property type="project" value="UniProtKB-EC"/>
</dbReference>
<dbReference type="InterPro" id="IPR001031">
    <property type="entry name" value="Thioesterase"/>
</dbReference>
<evidence type="ECO:0000256" key="9">
    <source>
        <dbReference type="ARBA" id="ARBA00073799"/>
    </source>
</evidence>
<protein>
    <recommendedName>
        <fullName evidence="9">S-acyl fatty acid synthase thioesterase, medium chain</fullName>
        <ecNumber evidence="2">3.1.2.14</ecNumber>
    </recommendedName>
    <alternativeName>
        <fullName evidence="10">Thioesterase II</fullName>
    </alternativeName>
</protein>
<comment type="catalytic activity">
    <reaction evidence="8">
        <text>(9Z)-octadecenoyl-[ACP] + H2O = (9Z)-octadecenoate + holo-[ACP] + H(+)</text>
        <dbReference type="Rhea" id="RHEA:15057"/>
        <dbReference type="Rhea" id="RHEA-COMP:9685"/>
        <dbReference type="Rhea" id="RHEA-COMP:9924"/>
        <dbReference type="ChEBI" id="CHEBI:15377"/>
        <dbReference type="ChEBI" id="CHEBI:15378"/>
        <dbReference type="ChEBI" id="CHEBI:30823"/>
        <dbReference type="ChEBI" id="CHEBI:64479"/>
        <dbReference type="ChEBI" id="CHEBI:78783"/>
        <dbReference type="EC" id="3.1.2.14"/>
    </reaction>
</comment>
<evidence type="ECO:0000256" key="5">
    <source>
        <dbReference type="ARBA" id="ARBA00022832"/>
    </source>
</evidence>
<keyword evidence="6" id="KW-0443">Lipid metabolism</keyword>
<dbReference type="InterPro" id="IPR029058">
    <property type="entry name" value="AB_hydrolase_fold"/>
</dbReference>
<comment type="similarity">
    <text evidence="1">Belongs to the thioesterase family.</text>
</comment>
<keyword evidence="5" id="KW-0276">Fatty acid metabolism</keyword>
<feature type="domain" description="Thioesterase" evidence="11">
    <location>
        <begin position="36"/>
        <end position="259"/>
    </location>
</feature>
<dbReference type="InterPro" id="IPR012223">
    <property type="entry name" value="TEII"/>
</dbReference>
<dbReference type="Gene3D" id="3.40.50.1820">
    <property type="entry name" value="alpha/beta hydrolase"/>
    <property type="match status" value="1"/>
</dbReference>
<evidence type="ECO:0000313" key="12">
    <source>
        <dbReference type="Ensembl" id="ENSLLEP00000043842.1"/>
    </source>
</evidence>
<dbReference type="PANTHER" id="PTHR11487">
    <property type="entry name" value="THIOESTERASE"/>
    <property type="match status" value="1"/>
</dbReference>
<proteinExistence type="inferred from homology"/>
<evidence type="ECO:0000256" key="1">
    <source>
        <dbReference type="ARBA" id="ARBA00007169"/>
    </source>
</evidence>
<reference evidence="12" key="2">
    <citation type="submission" date="2025-09" db="UniProtKB">
        <authorList>
            <consortium name="Ensembl"/>
        </authorList>
    </citation>
    <scope>IDENTIFICATION</scope>
</reference>
<dbReference type="FunFam" id="3.40.50.1820:FF:000153">
    <property type="entry name" value="Surfactin synthase thioesterase subunit"/>
    <property type="match status" value="1"/>
</dbReference>
<organism evidence="12 13">
    <name type="scientific">Leptobrachium leishanense</name>
    <name type="common">Leishan spiny toad</name>
    <dbReference type="NCBI Taxonomy" id="445787"/>
    <lineage>
        <taxon>Eukaryota</taxon>
        <taxon>Metazoa</taxon>
        <taxon>Chordata</taxon>
        <taxon>Craniata</taxon>
        <taxon>Vertebrata</taxon>
        <taxon>Euteleostomi</taxon>
        <taxon>Amphibia</taxon>
        <taxon>Batrachia</taxon>
        <taxon>Anura</taxon>
        <taxon>Pelobatoidea</taxon>
        <taxon>Megophryidae</taxon>
        <taxon>Leptobrachium</taxon>
    </lineage>
</organism>
<dbReference type="AlphaFoldDB" id="A0A8C5QWQ4"/>
<evidence type="ECO:0000256" key="3">
    <source>
        <dbReference type="ARBA" id="ARBA00022516"/>
    </source>
</evidence>
<evidence type="ECO:0000256" key="4">
    <source>
        <dbReference type="ARBA" id="ARBA00022801"/>
    </source>
</evidence>
<reference evidence="12" key="1">
    <citation type="submission" date="2025-08" db="UniProtKB">
        <authorList>
            <consortium name="Ensembl"/>
        </authorList>
    </citation>
    <scope>IDENTIFICATION</scope>
</reference>
<dbReference type="Ensembl" id="ENSLLET00000045591.1">
    <property type="protein sequence ID" value="ENSLLEP00000043842.1"/>
    <property type="gene ID" value="ENSLLEG00000027831.1"/>
</dbReference>
<evidence type="ECO:0000256" key="8">
    <source>
        <dbReference type="ARBA" id="ARBA00048536"/>
    </source>
</evidence>
<name>A0A8C5QWQ4_9ANUR</name>
<dbReference type="GeneTree" id="ENSGT00390000015518"/>
<evidence type="ECO:0000259" key="11">
    <source>
        <dbReference type="Pfam" id="PF00975"/>
    </source>
</evidence>
<evidence type="ECO:0000256" key="10">
    <source>
        <dbReference type="ARBA" id="ARBA00079653"/>
    </source>
</evidence>
<dbReference type="SUPFAM" id="SSF53474">
    <property type="entry name" value="alpha/beta-Hydrolases"/>
    <property type="match status" value="1"/>
</dbReference>
<dbReference type="GO" id="GO:0051792">
    <property type="term" value="P:medium-chain fatty acid biosynthetic process"/>
    <property type="evidence" value="ECO:0007669"/>
    <property type="project" value="UniProtKB-ARBA"/>
</dbReference>
<dbReference type="OrthoDB" id="541883at2759"/>